<dbReference type="AlphaFoldDB" id="A0A7I7SUK1"/>
<dbReference type="Gene3D" id="1.10.30.50">
    <property type="match status" value="1"/>
</dbReference>
<feature type="compositionally biased region" description="Basic and acidic residues" evidence="1">
    <location>
        <begin position="292"/>
        <end position="305"/>
    </location>
</feature>
<dbReference type="Proteomes" id="UP000466445">
    <property type="component" value="Chromosome"/>
</dbReference>
<name>A0A7I7SUK1_9MYCO</name>
<dbReference type="Pfam" id="PF02720">
    <property type="entry name" value="DUF222"/>
    <property type="match status" value="1"/>
</dbReference>
<evidence type="ECO:0000256" key="1">
    <source>
        <dbReference type="SAM" id="MobiDB-lite"/>
    </source>
</evidence>
<dbReference type="EMBL" id="AP022595">
    <property type="protein sequence ID" value="BBY60373.1"/>
    <property type="molecule type" value="Genomic_DNA"/>
</dbReference>
<dbReference type="InterPro" id="IPR003615">
    <property type="entry name" value="HNH_nuc"/>
</dbReference>
<reference evidence="3 4" key="1">
    <citation type="journal article" date="2019" name="Emerg. Microbes Infect.">
        <title>Comprehensive subspecies identification of 175 nontuberculous mycobacteria species based on 7547 genomic profiles.</title>
        <authorList>
            <person name="Matsumoto Y."/>
            <person name="Kinjo T."/>
            <person name="Motooka D."/>
            <person name="Nabeya D."/>
            <person name="Jung N."/>
            <person name="Uechi K."/>
            <person name="Horii T."/>
            <person name="Iida T."/>
            <person name="Fujita J."/>
            <person name="Nakamura S."/>
        </authorList>
    </citation>
    <scope>NUCLEOTIDE SEQUENCE [LARGE SCALE GENOMIC DNA]</scope>
    <source>
        <strain evidence="3 4">JCM 30395</strain>
    </source>
</reference>
<organism evidence="3 4">
    <name type="scientific">Mycolicibacterium sarraceniae</name>
    <dbReference type="NCBI Taxonomy" id="1534348"/>
    <lineage>
        <taxon>Bacteria</taxon>
        <taxon>Bacillati</taxon>
        <taxon>Actinomycetota</taxon>
        <taxon>Actinomycetes</taxon>
        <taxon>Mycobacteriales</taxon>
        <taxon>Mycobacteriaceae</taxon>
        <taxon>Mycolicibacterium</taxon>
    </lineage>
</organism>
<evidence type="ECO:0000313" key="3">
    <source>
        <dbReference type="EMBL" id="BBY60373.1"/>
    </source>
</evidence>
<feature type="region of interest" description="Disordered" evidence="1">
    <location>
        <begin position="285"/>
        <end position="314"/>
    </location>
</feature>
<sequence>MLGARRFLSYPGGILEYVFDAGLRSSSDAAVVAAIGCAARAENQDAARRIAAIGEWAARRCADDEHAHWACDDWDAAAAEVSAILGVTHGRASTEMLMAVSLRHRLPRVAELFTAGSLSYRVCAAIVNRTDLIEDRETLALVDTAIADDALTWGPTSELKLQRAIDFWVDRYDPGALRQVQSRVRDRDIVVDLRNAKDGVVEIRGSVQQTDGVVIEARLIQLAHAVCEDDPRTIGQRRSDAMGAIAAGWDHLACLCGNPDCPAAEPDGRAASVIVHVVAEADILDTQPDPAIHGEKPEPEPESPRPRAGGVVTGNRGIVPAPLLAELIRAGAKVRELRRPSDVPEPQYRPSTALDEFVRMRDMTCRYPNCDLPAEYCDVDHTIPWPWGPTHPSNLACKCRKHHLLKTFWAGWDDQQHPDGTITWTSPTGHTYTTQPGSRLLLPRWNVTTATLPPPVGQPPPTTGIMMPTRRKTRAAQRAYRITAERKLNDARVAQRNKPPPF</sequence>
<gene>
    <name evidence="3" type="ORF">MSAR_35090</name>
</gene>
<feature type="domain" description="HNH nuclease" evidence="2">
    <location>
        <begin position="353"/>
        <end position="404"/>
    </location>
</feature>
<evidence type="ECO:0000313" key="4">
    <source>
        <dbReference type="Proteomes" id="UP000466445"/>
    </source>
</evidence>
<evidence type="ECO:0000259" key="2">
    <source>
        <dbReference type="SMART" id="SM00507"/>
    </source>
</evidence>
<keyword evidence="4" id="KW-1185">Reference proteome</keyword>
<accession>A0A7I7SUK1</accession>
<dbReference type="KEGG" id="msar:MSAR_35090"/>
<protein>
    <recommendedName>
        <fullName evidence="2">HNH nuclease domain-containing protein</fullName>
    </recommendedName>
</protein>
<proteinExistence type="predicted"/>
<dbReference type="InterPro" id="IPR003870">
    <property type="entry name" value="DUF222"/>
</dbReference>
<dbReference type="CDD" id="cd00085">
    <property type="entry name" value="HNHc"/>
    <property type="match status" value="1"/>
</dbReference>
<dbReference type="SMART" id="SM00507">
    <property type="entry name" value="HNHc"/>
    <property type="match status" value="1"/>
</dbReference>